<proteinExistence type="predicted"/>
<evidence type="ECO:0000256" key="1">
    <source>
        <dbReference type="SAM" id="MobiDB-lite"/>
    </source>
</evidence>
<feature type="compositionally biased region" description="Low complexity" evidence="1">
    <location>
        <begin position="99"/>
        <end position="112"/>
    </location>
</feature>
<feature type="region of interest" description="Disordered" evidence="1">
    <location>
        <begin position="760"/>
        <end position="879"/>
    </location>
</feature>
<organism evidence="2 3">
    <name type="scientific">Dreissena polymorpha</name>
    <name type="common">Zebra mussel</name>
    <name type="synonym">Mytilus polymorpha</name>
    <dbReference type="NCBI Taxonomy" id="45954"/>
    <lineage>
        <taxon>Eukaryota</taxon>
        <taxon>Metazoa</taxon>
        <taxon>Spiralia</taxon>
        <taxon>Lophotrochozoa</taxon>
        <taxon>Mollusca</taxon>
        <taxon>Bivalvia</taxon>
        <taxon>Autobranchia</taxon>
        <taxon>Heteroconchia</taxon>
        <taxon>Euheterodonta</taxon>
        <taxon>Imparidentia</taxon>
        <taxon>Neoheterodontei</taxon>
        <taxon>Myida</taxon>
        <taxon>Dreissenoidea</taxon>
        <taxon>Dreissenidae</taxon>
        <taxon>Dreissena</taxon>
    </lineage>
</organism>
<feature type="compositionally biased region" description="Polar residues" evidence="1">
    <location>
        <begin position="765"/>
        <end position="780"/>
    </location>
</feature>
<feature type="compositionally biased region" description="Pro residues" evidence="1">
    <location>
        <begin position="603"/>
        <end position="616"/>
    </location>
</feature>
<accession>A0A9D4I0T8</accession>
<feature type="compositionally biased region" description="Pro residues" evidence="1">
    <location>
        <begin position="673"/>
        <end position="686"/>
    </location>
</feature>
<evidence type="ECO:0000313" key="3">
    <source>
        <dbReference type="Proteomes" id="UP000828390"/>
    </source>
</evidence>
<protein>
    <submittedName>
        <fullName evidence="2">Uncharacterized protein</fullName>
    </submittedName>
</protein>
<feature type="compositionally biased region" description="Basic residues" evidence="1">
    <location>
        <begin position="793"/>
        <end position="802"/>
    </location>
</feature>
<dbReference type="Proteomes" id="UP000828390">
    <property type="component" value="Unassembled WGS sequence"/>
</dbReference>
<feature type="compositionally biased region" description="Polar residues" evidence="1">
    <location>
        <begin position="716"/>
        <end position="725"/>
    </location>
</feature>
<name>A0A9D4I0T8_DREPO</name>
<feature type="region of interest" description="Disordered" evidence="1">
    <location>
        <begin position="629"/>
        <end position="748"/>
    </location>
</feature>
<comment type="caution">
    <text evidence="2">The sequence shown here is derived from an EMBL/GenBank/DDBJ whole genome shotgun (WGS) entry which is preliminary data.</text>
</comment>
<gene>
    <name evidence="2" type="ORF">DPMN_046729</name>
</gene>
<reference evidence="2" key="1">
    <citation type="journal article" date="2019" name="bioRxiv">
        <title>The Genome of the Zebra Mussel, Dreissena polymorpha: A Resource for Invasive Species Research.</title>
        <authorList>
            <person name="McCartney M.A."/>
            <person name="Auch B."/>
            <person name="Kono T."/>
            <person name="Mallez S."/>
            <person name="Zhang Y."/>
            <person name="Obille A."/>
            <person name="Becker A."/>
            <person name="Abrahante J.E."/>
            <person name="Garbe J."/>
            <person name="Badalamenti J.P."/>
            <person name="Herman A."/>
            <person name="Mangelson H."/>
            <person name="Liachko I."/>
            <person name="Sullivan S."/>
            <person name="Sone E.D."/>
            <person name="Koren S."/>
            <person name="Silverstein K.A.T."/>
            <person name="Beckman K.B."/>
            <person name="Gohl D.M."/>
        </authorList>
    </citation>
    <scope>NUCLEOTIDE SEQUENCE</scope>
    <source>
        <strain evidence="2">Duluth1</strain>
        <tissue evidence="2">Whole animal</tissue>
    </source>
</reference>
<feature type="compositionally biased region" description="Polar residues" evidence="1">
    <location>
        <begin position="629"/>
        <end position="639"/>
    </location>
</feature>
<keyword evidence="3" id="KW-1185">Reference proteome</keyword>
<sequence>MIEKIAQSKNPAEATAAMVAALATTTKFGNQRKLLLELTKKVDEQKKLLEQKRISAKLGQSPTASGSSPAQGVAQSPSHGAVPAPNSGLTSKDPRVRAHAAQALAAASSAAAPTDDLEAMDIDLRDHTQRLPQPSAGISSDNLLVTSGASQVSSSKLTTSMLKESVSSLLALTSDITASSETKSSSSLQSSDLVLKDSVIDTGDKKHVVDKSSIDAKIEEEEANMKYDIVIALQAEISGKNEQPIDTLKKEVKDSKSQSEKSTSKDVPNVTSLFKNLASSDSSAKSSINLPTALMSLFSKLPGSVEEPDSNASKLVIPGLEDSTESAVTVPTETDTDLRNSEKIEISERRQSKSFLGFDYDSDSSSGSFEGFDDDGTKKLSPRKRRLVQNTSESIEVHTDNAKKAADVDLRSQPEVESTKDEDLRTDPTDIDHRPTLSLPPGVSQALQFQPFLAPNQPPSTGEDWAPSHPMIAPPIRCNESVSEFKGIVHPPPVPFDPPPLPAEPPKPKPPEPPVKKKKTGEERNVDENEEEEYMSRNKKKKLKKMKKKKGELLPSDERLNKIVLEIAKKKPMTPPPVPPAGTRMLPGPFSMASSMHGSPSPALLPTPPPALLPTPPFCGPPPNVWGSNMGPTGWTTGASIAPGMPKQAHFPPDMPSHLPSPGFLLDPSRFGPGPPMPGHTGPPPGMQHGPLSGNPPSLLDLPLTAPRPSLMKTMGQMQSTSSSLVAFDSDESKDSVPTPAMSFDLELVPSSETQFEFGPALPVASSSSSMQANTTTVYTDSAAPPTPDSNSHHRHHSHSRSHSGDRSHRSHSRDRDRRERDGRRRDRHDSYDRDRHRSRSRDRGSSDRHHSGAHGWSHDRQGRDRGDRRHGQGRHSRR</sequence>
<feature type="region of interest" description="Disordered" evidence="1">
    <location>
        <begin position="246"/>
        <end position="267"/>
    </location>
</feature>
<feature type="compositionally biased region" description="Basic and acidic residues" evidence="1">
    <location>
        <begin position="395"/>
        <end position="435"/>
    </location>
</feature>
<feature type="compositionally biased region" description="Pro residues" evidence="1">
    <location>
        <begin position="490"/>
        <end position="505"/>
    </location>
</feature>
<feature type="region of interest" description="Disordered" evidence="1">
    <location>
        <begin position="362"/>
        <end position="616"/>
    </location>
</feature>
<reference evidence="2" key="2">
    <citation type="submission" date="2020-11" db="EMBL/GenBank/DDBJ databases">
        <authorList>
            <person name="McCartney M.A."/>
            <person name="Auch B."/>
            <person name="Kono T."/>
            <person name="Mallez S."/>
            <person name="Becker A."/>
            <person name="Gohl D.M."/>
            <person name="Silverstein K.A.T."/>
            <person name="Koren S."/>
            <person name="Bechman K.B."/>
            <person name="Herman A."/>
            <person name="Abrahante J.E."/>
            <person name="Garbe J."/>
        </authorList>
    </citation>
    <scope>NUCLEOTIDE SEQUENCE</scope>
    <source>
        <strain evidence="2">Duluth1</strain>
        <tissue evidence="2">Whole animal</tissue>
    </source>
</reference>
<dbReference type="EMBL" id="JAIWYP010000011">
    <property type="protein sequence ID" value="KAH3740034.1"/>
    <property type="molecule type" value="Genomic_DNA"/>
</dbReference>
<feature type="region of interest" description="Disordered" evidence="1">
    <location>
        <begin position="53"/>
        <end position="112"/>
    </location>
</feature>
<feature type="compositionally biased region" description="Basic residues" evidence="1">
    <location>
        <begin position="537"/>
        <end position="550"/>
    </location>
</feature>
<feature type="compositionally biased region" description="Basic and acidic residues" evidence="1">
    <location>
        <begin position="247"/>
        <end position="264"/>
    </location>
</feature>
<feature type="compositionally biased region" description="Basic and acidic residues" evidence="1">
    <location>
        <begin position="803"/>
        <end position="871"/>
    </location>
</feature>
<dbReference type="AlphaFoldDB" id="A0A9D4I0T8"/>
<feature type="compositionally biased region" description="Polar residues" evidence="1">
    <location>
        <begin position="58"/>
        <end position="78"/>
    </location>
</feature>
<evidence type="ECO:0000313" key="2">
    <source>
        <dbReference type="EMBL" id="KAH3740034.1"/>
    </source>
</evidence>
<feature type="region of interest" description="Disordered" evidence="1">
    <location>
        <begin position="323"/>
        <end position="346"/>
    </location>
</feature>
<feature type="compositionally biased region" description="Basic and acidic residues" evidence="1">
    <location>
        <begin position="336"/>
        <end position="346"/>
    </location>
</feature>